<evidence type="ECO:0000256" key="5">
    <source>
        <dbReference type="ARBA" id="ARBA00022729"/>
    </source>
</evidence>
<proteinExistence type="inferred from homology"/>
<keyword evidence="12" id="KW-0969">Cilium</keyword>
<keyword evidence="6 10" id="KW-0472">Membrane</keyword>
<keyword evidence="12" id="KW-0282">Flagellum</keyword>
<dbReference type="Proteomes" id="UP000826146">
    <property type="component" value="Chromosome"/>
</dbReference>
<feature type="compositionally biased region" description="Polar residues" evidence="11">
    <location>
        <begin position="86"/>
        <end position="99"/>
    </location>
</feature>
<organism evidence="12 13">
    <name type="scientific">Helicobacter gastrofelis</name>
    <dbReference type="NCBI Taxonomy" id="2849642"/>
    <lineage>
        <taxon>Bacteria</taxon>
        <taxon>Pseudomonadati</taxon>
        <taxon>Campylobacterota</taxon>
        <taxon>Epsilonproteobacteria</taxon>
        <taxon>Campylobacterales</taxon>
        <taxon>Helicobacteraceae</taxon>
        <taxon>Helicobacter</taxon>
    </lineage>
</organism>
<evidence type="ECO:0000256" key="4">
    <source>
        <dbReference type="ARBA" id="ARBA00016940"/>
    </source>
</evidence>
<dbReference type="PANTHER" id="PTHR34933">
    <property type="entry name" value="FLAGELLAR L-RING PROTEIN"/>
    <property type="match status" value="1"/>
</dbReference>
<name>A0ABN6IC02_9HELI</name>
<keyword evidence="7 10" id="KW-0975">Bacterial flagellum</keyword>
<dbReference type="InterPro" id="IPR000527">
    <property type="entry name" value="Flag_Lring"/>
</dbReference>
<dbReference type="NCBIfam" id="NF001303">
    <property type="entry name" value="PRK00249.1-3"/>
    <property type="match status" value="1"/>
</dbReference>
<accession>A0ABN6IC02</accession>
<evidence type="ECO:0000256" key="7">
    <source>
        <dbReference type="ARBA" id="ARBA00023143"/>
    </source>
</evidence>
<evidence type="ECO:0000256" key="3">
    <source>
        <dbReference type="ARBA" id="ARBA00011439"/>
    </source>
</evidence>
<evidence type="ECO:0000256" key="6">
    <source>
        <dbReference type="ARBA" id="ARBA00023136"/>
    </source>
</evidence>
<sequence>MVLQRIFSLGVLAVGISFMGAVEPSMKFDPPDYVEDMPSKEFIPQIAKPGSLFGQGERPLFADRRAMKPNDLITVIVSENSSANYSTSKNYTKTSNGTATAPRLTYNGTNPNKRNQAQFLDDNANYSLTQSATNNTFKGGGAQKKSEDLKLTLTARIVKVLENGNYFIYGSREVLVDGEKQVIKISGVIRPFDIARDNTIQSKYIADAKISYTNLGALSASNKKKVGGDVLDSSFPY</sequence>
<evidence type="ECO:0000256" key="2">
    <source>
        <dbReference type="ARBA" id="ARBA00006929"/>
    </source>
</evidence>
<keyword evidence="5" id="KW-0732">Signal</keyword>
<evidence type="ECO:0000313" key="12">
    <source>
        <dbReference type="EMBL" id="BCZ19120.1"/>
    </source>
</evidence>
<dbReference type="EMBL" id="AP024819">
    <property type="protein sequence ID" value="BCZ19120.1"/>
    <property type="molecule type" value="Genomic_DNA"/>
</dbReference>
<evidence type="ECO:0000256" key="11">
    <source>
        <dbReference type="SAM" id="MobiDB-lite"/>
    </source>
</evidence>
<keyword evidence="8 10" id="KW-0998">Cell outer membrane</keyword>
<gene>
    <name evidence="10 12" type="primary">flgH</name>
    <name evidence="12" type="ORF">NHP190012_07620</name>
</gene>
<keyword evidence="13" id="KW-1185">Reference proteome</keyword>
<reference evidence="12 13" key="1">
    <citation type="submission" date="2021-07" db="EMBL/GenBank/DDBJ databases">
        <title>Novel Helicobacter sp. Isolated from a cat.</title>
        <authorList>
            <person name="Rimbara E."/>
            <person name="Suzuki M."/>
        </authorList>
    </citation>
    <scope>NUCLEOTIDE SEQUENCE [LARGE SCALE GENOMIC DNA]</scope>
    <source>
        <strain evidence="13">NHP19-012</strain>
    </source>
</reference>
<keyword evidence="12" id="KW-0966">Cell projection</keyword>
<evidence type="ECO:0000256" key="1">
    <source>
        <dbReference type="ARBA" id="ARBA00002591"/>
    </source>
</evidence>
<comment type="similarity">
    <text evidence="2 10">Belongs to the FlgH family.</text>
</comment>
<comment type="subcellular location">
    <subcellularLocation>
        <location evidence="10">Cell outer membrane</location>
    </subcellularLocation>
    <subcellularLocation>
        <location evidence="10">Bacterial flagellum basal body</location>
    </subcellularLocation>
</comment>
<evidence type="ECO:0000313" key="13">
    <source>
        <dbReference type="Proteomes" id="UP000826146"/>
    </source>
</evidence>
<comment type="function">
    <text evidence="1 10">Assembles around the rod to form the L-ring and probably protects the motor/basal body from shearing forces during rotation.</text>
</comment>
<dbReference type="Pfam" id="PF02107">
    <property type="entry name" value="FlgH"/>
    <property type="match status" value="1"/>
</dbReference>
<evidence type="ECO:0000256" key="10">
    <source>
        <dbReference type="HAMAP-Rule" id="MF_00415"/>
    </source>
</evidence>
<protein>
    <recommendedName>
        <fullName evidence="4 10">Flagellar L-ring protein</fullName>
    </recommendedName>
    <alternativeName>
        <fullName evidence="9 10">Basal body L-ring protein</fullName>
    </alternativeName>
</protein>
<evidence type="ECO:0000256" key="8">
    <source>
        <dbReference type="ARBA" id="ARBA00023237"/>
    </source>
</evidence>
<comment type="subunit">
    <text evidence="3 10">The basal body constitutes a major portion of the flagellar organelle and consists of four rings (L,P,S, and M) mounted on a central rod.</text>
</comment>
<evidence type="ECO:0000256" key="9">
    <source>
        <dbReference type="ARBA" id="ARBA00032876"/>
    </source>
</evidence>
<dbReference type="PANTHER" id="PTHR34933:SF1">
    <property type="entry name" value="FLAGELLAR L-RING PROTEIN"/>
    <property type="match status" value="1"/>
</dbReference>
<dbReference type="PRINTS" id="PR01008">
    <property type="entry name" value="FLGLRINGFLGH"/>
</dbReference>
<dbReference type="HAMAP" id="MF_00415">
    <property type="entry name" value="FlgH"/>
    <property type="match status" value="1"/>
</dbReference>
<feature type="region of interest" description="Disordered" evidence="11">
    <location>
        <begin position="86"/>
        <end position="111"/>
    </location>
</feature>